<dbReference type="RefSeq" id="WP_080621805.1">
    <property type="nucleotide sequence ID" value="NZ_CAWMZI010000001.1"/>
</dbReference>
<evidence type="ECO:0000256" key="1">
    <source>
        <dbReference type="ARBA" id="ARBA00001353"/>
    </source>
</evidence>
<dbReference type="GO" id="GO:0004150">
    <property type="term" value="F:dihydroneopterin aldolase activity"/>
    <property type="evidence" value="ECO:0007669"/>
    <property type="project" value="UniProtKB-EC"/>
</dbReference>
<accession>A0A1V0GTK7</accession>
<dbReference type="Proteomes" id="UP000191257">
    <property type="component" value="Chromosome"/>
</dbReference>
<gene>
    <name evidence="9" type="ORF">A6J80_13185</name>
</gene>
<dbReference type="EMBL" id="CP020442">
    <property type="protein sequence ID" value="ARC37205.1"/>
    <property type="molecule type" value="Genomic_DNA"/>
</dbReference>
<dbReference type="STRING" id="147645.A6J80_13185"/>
<comment type="catalytic activity">
    <reaction evidence="1">
        <text>7,8-dihydroneopterin = 6-hydroxymethyl-7,8-dihydropterin + glycolaldehyde</text>
        <dbReference type="Rhea" id="RHEA:10540"/>
        <dbReference type="ChEBI" id="CHEBI:17001"/>
        <dbReference type="ChEBI" id="CHEBI:17071"/>
        <dbReference type="ChEBI" id="CHEBI:44841"/>
        <dbReference type="EC" id="4.1.2.25"/>
    </reaction>
</comment>
<dbReference type="Pfam" id="PF02152">
    <property type="entry name" value="FolB"/>
    <property type="match status" value="1"/>
</dbReference>
<evidence type="ECO:0000256" key="7">
    <source>
        <dbReference type="ARBA" id="ARBA00032903"/>
    </source>
</evidence>
<dbReference type="SUPFAM" id="SSF55620">
    <property type="entry name" value="Tetrahydrobiopterin biosynthesis enzymes-like"/>
    <property type="match status" value="1"/>
</dbReference>
<evidence type="ECO:0000256" key="4">
    <source>
        <dbReference type="ARBA" id="ARBA00013043"/>
    </source>
</evidence>
<organism evidence="9 10">
    <name type="scientific">Paracoccus yeei</name>
    <dbReference type="NCBI Taxonomy" id="147645"/>
    <lineage>
        <taxon>Bacteria</taxon>
        <taxon>Pseudomonadati</taxon>
        <taxon>Pseudomonadota</taxon>
        <taxon>Alphaproteobacteria</taxon>
        <taxon>Rhodobacterales</taxon>
        <taxon>Paracoccaceae</taxon>
        <taxon>Paracoccus</taxon>
    </lineage>
</organism>
<dbReference type="Gene3D" id="3.30.1130.10">
    <property type="match status" value="1"/>
</dbReference>
<name>A0A1V0GTK7_9RHOB</name>
<dbReference type="GO" id="GO:0046656">
    <property type="term" value="P:folic acid biosynthetic process"/>
    <property type="evidence" value="ECO:0007669"/>
    <property type="project" value="UniProtKB-KW"/>
</dbReference>
<keyword evidence="5" id="KW-0289">Folate biosynthesis</keyword>
<evidence type="ECO:0000256" key="5">
    <source>
        <dbReference type="ARBA" id="ARBA00022909"/>
    </source>
</evidence>
<keyword evidence="6" id="KW-0456">Lyase</keyword>
<dbReference type="AlphaFoldDB" id="A0A1V0GTK7"/>
<proteinExistence type="inferred from homology"/>
<protein>
    <recommendedName>
        <fullName evidence="4">dihydroneopterin aldolase</fullName>
        <ecNumber evidence="4">4.1.2.25</ecNumber>
    </recommendedName>
    <alternativeName>
        <fullName evidence="7">7,8-dihydroneopterin aldolase</fullName>
    </alternativeName>
</protein>
<dbReference type="GO" id="GO:0005737">
    <property type="term" value="C:cytoplasm"/>
    <property type="evidence" value="ECO:0007669"/>
    <property type="project" value="TreeGrafter"/>
</dbReference>
<keyword evidence="10" id="KW-1185">Reference proteome</keyword>
<comment type="pathway">
    <text evidence="2">Cofactor biosynthesis; tetrahydrofolate biosynthesis; 2-amino-4-hydroxy-6-hydroxymethyl-7,8-dihydropteridine diphosphate from 7,8-dihydroneopterin triphosphate: step 3/4.</text>
</comment>
<evidence type="ECO:0000256" key="6">
    <source>
        <dbReference type="ARBA" id="ARBA00023239"/>
    </source>
</evidence>
<dbReference type="InterPro" id="IPR006156">
    <property type="entry name" value="Dihydroneopterin_aldolase"/>
</dbReference>
<comment type="similarity">
    <text evidence="3">Belongs to the DHNA family.</text>
</comment>
<dbReference type="SMART" id="SM00905">
    <property type="entry name" value="FolB"/>
    <property type="match status" value="1"/>
</dbReference>
<reference evidence="9" key="1">
    <citation type="submission" date="2017-12" db="EMBL/GenBank/DDBJ databases">
        <title>FDA dAtabase for Regulatory Grade micrObial Sequences (FDA-ARGOS): Supporting development and validation of Infectious Disease Dx tests.</title>
        <authorList>
            <person name="Campos J."/>
            <person name="Goldberg B."/>
            <person name="Tallon L."/>
            <person name="Sadzewicz L."/>
            <person name="Sengamalay N."/>
            <person name="Ott S."/>
            <person name="Godinez A."/>
            <person name="Nagaraj S."/>
            <person name="Vyas G."/>
            <person name="Aluvathingal J."/>
            <person name="Nadendla S."/>
            <person name="Geyer C."/>
            <person name="Nandy P."/>
            <person name="Hobson J."/>
            <person name="Sichtig H."/>
        </authorList>
    </citation>
    <scope>NUCLEOTIDE SEQUENCE</scope>
    <source>
        <strain evidence="9">FDAARGOS_252</strain>
    </source>
</reference>
<dbReference type="InterPro" id="IPR006157">
    <property type="entry name" value="FolB_dom"/>
</dbReference>
<evidence type="ECO:0000256" key="3">
    <source>
        <dbReference type="ARBA" id="ARBA00005708"/>
    </source>
</evidence>
<dbReference type="PANTHER" id="PTHR42844">
    <property type="entry name" value="DIHYDRONEOPTERIN ALDOLASE 1-RELATED"/>
    <property type="match status" value="1"/>
</dbReference>
<evidence type="ECO:0000259" key="8">
    <source>
        <dbReference type="SMART" id="SM00905"/>
    </source>
</evidence>
<evidence type="ECO:0000313" key="10">
    <source>
        <dbReference type="Proteomes" id="UP000191257"/>
    </source>
</evidence>
<dbReference type="PANTHER" id="PTHR42844:SF1">
    <property type="entry name" value="DIHYDRONEOPTERIN ALDOLASE 1-RELATED"/>
    <property type="match status" value="1"/>
</dbReference>
<feature type="domain" description="Dihydroneopterin aldolase/epimerase" evidence="8">
    <location>
        <begin position="7"/>
        <end position="115"/>
    </location>
</feature>
<dbReference type="KEGG" id="pye:A6J80_13185"/>
<evidence type="ECO:0000313" key="9">
    <source>
        <dbReference type="EMBL" id="ARC37205.1"/>
    </source>
</evidence>
<dbReference type="EC" id="4.1.2.25" evidence="4"/>
<evidence type="ECO:0000256" key="2">
    <source>
        <dbReference type="ARBA" id="ARBA00005013"/>
    </source>
</evidence>
<dbReference type="InterPro" id="IPR043133">
    <property type="entry name" value="GTP-CH-I_C/QueF"/>
</dbReference>
<sequence>MDQPDRIHLRDYIVSTEIGAFQTERGLNQRLRFNIDVALASPVAGAGDQVDNILSYDILTGAVAAGLADRRYDLLETLAEQIAALILAHPGAAEVAVTVEKLDRVPGALGVTLVRNRARVAAEPARAPIRVVFHGVDRDLPPGAVALVPDAPRLPLPQGGHAREIALLALDQAAWALAGRLGLTVADSRTELDWAAAEARAVVWAPARMARDVPDLAPEPMALALWLAQRLGATRLDWALRDGEAPPAPPAGFSIPTGRL</sequence>
<dbReference type="eggNOG" id="COG1539">
    <property type="taxonomic scope" value="Bacteria"/>
</dbReference>